<dbReference type="InterPro" id="IPR050109">
    <property type="entry name" value="HTH-type_TetR-like_transc_reg"/>
</dbReference>
<dbReference type="PANTHER" id="PTHR30055:SF238">
    <property type="entry name" value="MYCOFACTOCIN BIOSYNTHESIS TRANSCRIPTIONAL REGULATOR MFTR-RELATED"/>
    <property type="match status" value="1"/>
</dbReference>
<dbReference type="EMBL" id="AP022593">
    <property type="protein sequence ID" value="BBY50729.1"/>
    <property type="molecule type" value="Genomic_DNA"/>
</dbReference>
<gene>
    <name evidence="6" type="ORF">MARA_41970</name>
</gene>
<evidence type="ECO:0000256" key="4">
    <source>
        <dbReference type="PROSITE-ProRule" id="PRU00335"/>
    </source>
</evidence>
<feature type="DNA-binding region" description="H-T-H motif" evidence="4">
    <location>
        <begin position="55"/>
        <end position="74"/>
    </location>
</feature>
<name>A0A7I7S382_9MYCO</name>
<evidence type="ECO:0000313" key="7">
    <source>
        <dbReference type="Proteomes" id="UP000467428"/>
    </source>
</evidence>
<evidence type="ECO:0000256" key="2">
    <source>
        <dbReference type="ARBA" id="ARBA00023125"/>
    </source>
</evidence>
<dbReference type="InterPro" id="IPR009057">
    <property type="entry name" value="Homeodomain-like_sf"/>
</dbReference>
<dbReference type="PANTHER" id="PTHR30055">
    <property type="entry name" value="HTH-TYPE TRANSCRIPTIONAL REGULATOR RUTR"/>
    <property type="match status" value="1"/>
</dbReference>
<dbReference type="SUPFAM" id="SSF46689">
    <property type="entry name" value="Homeodomain-like"/>
    <property type="match status" value="1"/>
</dbReference>
<keyword evidence="2 4" id="KW-0238">DNA-binding</keyword>
<dbReference type="Pfam" id="PF00440">
    <property type="entry name" value="TetR_N"/>
    <property type="match status" value="1"/>
</dbReference>
<dbReference type="Gene3D" id="1.10.357.10">
    <property type="entry name" value="Tetracycline Repressor, domain 2"/>
    <property type="match status" value="1"/>
</dbReference>
<dbReference type="GO" id="GO:0003700">
    <property type="term" value="F:DNA-binding transcription factor activity"/>
    <property type="evidence" value="ECO:0007669"/>
    <property type="project" value="TreeGrafter"/>
</dbReference>
<keyword evidence="3" id="KW-0804">Transcription</keyword>
<evidence type="ECO:0000313" key="6">
    <source>
        <dbReference type="EMBL" id="BBY50729.1"/>
    </source>
</evidence>
<evidence type="ECO:0000256" key="3">
    <source>
        <dbReference type="ARBA" id="ARBA00023163"/>
    </source>
</evidence>
<evidence type="ECO:0000259" key="5">
    <source>
        <dbReference type="PROSITE" id="PS50977"/>
    </source>
</evidence>
<protein>
    <submittedName>
        <fullName evidence="6">TetR family transcriptional regulator</fullName>
    </submittedName>
</protein>
<dbReference type="PRINTS" id="PR00455">
    <property type="entry name" value="HTHTETR"/>
</dbReference>
<dbReference type="AlphaFoldDB" id="A0A7I7S382"/>
<dbReference type="InterPro" id="IPR001647">
    <property type="entry name" value="HTH_TetR"/>
</dbReference>
<dbReference type="KEGG" id="marz:MARA_41970"/>
<geneLocation type="plasmid" evidence="7">
    <name>pjcm18538 dna</name>
</geneLocation>
<organism evidence="6 7">
    <name type="scientific">Mycolicibacterium arabiense</name>
    <dbReference type="NCBI Taxonomy" id="1286181"/>
    <lineage>
        <taxon>Bacteria</taxon>
        <taxon>Bacillati</taxon>
        <taxon>Actinomycetota</taxon>
        <taxon>Actinomycetes</taxon>
        <taxon>Mycobacteriales</taxon>
        <taxon>Mycobacteriaceae</taxon>
        <taxon>Mycolicibacterium</taxon>
    </lineage>
</organism>
<feature type="domain" description="HTH tetR-type" evidence="5">
    <location>
        <begin position="32"/>
        <end position="92"/>
    </location>
</feature>
<reference evidence="6 7" key="1">
    <citation type="journal article" date="2019" name="Emerg. Microbes Infect.">
        <title>Comprehensive subspecies identification of 175 nontuberculous mycobacteria species based on 7547 genomic profiles.</title>
        <authorList>
            <person name="Matsumoto Y."/>
            <person name="Kinjo T."/>
            <person name="Motooka D."/>
            <person name="Nabeya D."/>
            <person name="Jung N."/>
            <person name="Uechi K."/>
            <person name="Horii T."/>
            <person name="Iida T."/>
            <person name="Fujita J."/>
            <person name="Nakamura S."/>
        </authorList>
    </citation>
    <scope>NUCLEOTIDE SEQUENCE [LARGE SCALE GENOMIC DNA]</scope>
    <source>
        <strain evidence="6 7">JCM 18538</strain>
    </source>
</reference>
<dbReference type="PROSITE" id="PS50977">
    <property type="entry name" value="HTH_TETR_2"/>
    <property type="match status" value="1"/>
</dbReference>
<sequence>MLSLSDTVVLSLSDTEPEGSALIDSAATTKQAQARLTVSRLACALFWERGVAGTSGDDIAAAAGLSTRTIWRYFRSKESCVEPVLAKTTDRFIEVLNRWPPELSLGEHLSADVIAHPIFGEDIDDEIAAMRIATMTADEPALRTAYLMVHDQLERGFVPVLARRLQLPDGDLSVRLCAAAVTGAFRVIDEDVSRAVIVEGRTVTQAETLALIDQAIRDATNGRLGGPVTP</sequence>
<evidence type="ECO:0000256" key="1">
    <source>
        <dbReference type="ARBA" id="ARBA00023015"/>
    </source>
</evidence>
<dbReference type="GO" id="GO:0000976">
    <property type="term" value="F:transcription cis-regulatory region binding"/>
    <property type="evidence" value="ECO:0007669"/>
    <property type="project" value="TreeGrafter"/>
</dbReference>
<keyword evidence="7" id="KW-1185">Reference proteome</keyword>
<keyword evidence="1" id="KW-0805">Transcription regulation</keyword>
<dbReference type="Proteomes" id="UP000467428">
    <property type="component" value="Chromosome"/>
</dbReference>
<proteinExistence type="predicted"/>
<accession>A0A7I7S382</accession>